<evidence type="ECO:0000313" key="15">
    <source>
        <dbReference type="Proteomes" id="UP001500657"/>
    </source>
</evidence>
<dbReference type="PROSITE" id="PS01000">
    <property type="entry name" value="SDH_CYT_1"/>
    <property type="match status" value="1"/>
</dbReference>
<keyword evidence="11 13" id="KW-0472">Membrane</keyword>
<evidence type="ECO:0000256" key="6">
    <source>
        <dbReference type="ARBA" id="ARBA00022617"/>
    </source>
</evidence>
<evidence type="ECO:0000256" key="9">
    <source>
        <dbReference type="ARBA" id="ARBA00022989"/>
    </source>
</evidence>
<comment type="caution">
    <text evidence="14">The sequence shown here is derived from an EMBL/GenBank/DDBJ whole genome shotgun (WGS) entry which is preliminary data.</text>
</comment>
<evidence type="ECO:0000256" key="7">
    <source>
        <dbReference type="ARBA" id="ARBA00022692"/>
    </source>
</evidence>
<dbReference type="InterPro" id="IPR034804">
    <property type="entry name" value="SQR/QFR_C/D"/>
</dbReference>
<dbReference type="Pfam" id="PF01127">
    <property type="entry name" value="Sdh_cyt"/>
    <property type="match status" value="1"/>
</dbReference>
<dbReference type="PANTHER" id="PTHR10978:SF5">
    <property type="entry name" value="SUCCINATE DEHYDROGENASE CYTOCHROME B560 SUBUNIT, MITOCHONDRIAL"/>
    <property type="match status" value="1"/>
</dbReference>
<evidence type="ECO:0000256" key="12">
    <source>
        <dbReference type="ARBA" id="ARBA00025912"/>
    </source>
</evidence>
<dbReference type="EMBL" id="BAAAFO010000004">
    <property type="protein sequence ID" value="GAA0260883.1"/>
    <property type="molecule type" value="Genomic_DNA"/>
</dbReference>
<dbReference type="CDD" id="cd03499">
    <property type="entry name" value="SQR_TypeC_SdhC"/>
    <property type="match status" value="1"/>
</dbReference>
<comment type="subunit">
    <text evidence="12">Part of an enzyme complex containing four subunits: a flavoprotein, an iron-sulfur protein, plus two membrane-anchoring proteins, SdhC and SdhD. The complex can form homotrimers.</text>
</comment>
<name>A0ABP3EGG8_9GAMM</name>
<evidence type="ECO:0000256" key="10">
    <source>
        <dbReference type="ARBA" id="ARBA00023004"/>
    </source>
</evidence>
<dbReference type="InterPro" id="IPR018495">
    <property type="entry name" value="Succ_DH_cyt_bsu_CS"/>
</dbReference>
<dbReference type="RefSeq" id="WP_343883408.1">
    <property type="nucleotide sequence ID" value="NZ_BAAAFO010000004.1"/>
</dbReference>
<reference evidence="15" key="1">
    <citation type="journal article" date="2019" name="Int. J. Syst. Evol. Microbiol.">
        <title>The Global Catalogue of Microorganisms (GCM) 10K type strain sequencing project: providing services to taxonomists for standard genome sequencing and annotation.</title>
        <authorList>
            <consortium name="The Broad Institute Genomics Platform"/>
            <consortium name="The Broad Institute Genome Sequencing Center for Infectious Disease"/>
            <person name="Wu L."/>
            <person name="Ma J."/>
        </authorList>
    </citation>
    <scope>NUCLEOTIDE SEQUENCE [LARGE SCALE GENOMIC DNA]</scope>
    <source>
        <strain evidence="15">JCM 16242</strain>
    </source>
</reference>
<comment type="function">
    <text evidence="2">Membrane-anchoring subunit of succinate dehydrogenase (SDH).</text>
</comment>
<dbReference type="Gene3D" id="1.20.1300.10">
    <property type="entry name" value="Fumarate reductase/succinate dehydrogenase, transmembrane subunit"/>
    <property type="match status" value="1"/>
</dbReference>
<keyword evidence="8" id="KW-0479">Metal-binding</keyword>
<dbReference type="SUPFAM" id="SSF81343">
    <property type="entry name" value="Fumarate reductase respiratory complex transmembrane subunits"/>
    <property type="match status" value="1"/>
</dbReference>
<gene>
    <name evidence="14" type="primary">sdhC</name>
    <name evidence="14" type="ORF">GCM10009126_27960</name>
</gene>
<evidence type="ECO:0000256" key="11">
    <source>
        <dbReference type="ARBA" id="ARBA00023136"/>
    </source>
</evidence>
<evidence type="ECO:0000256" key="4">
    <source>
        <dbReference type="ARBA" id="ARBA00007244"/>
    </source>
</evidence>
<evidence type="ECO:0000256" key="3">
    <source>
        <dbReference type="ARBA" id="ARBA00004141"/>
    </source>
</evidence>
<keyword evidence="6" id="KW-0349">Heme</keyword>
<dbReference type="NCBIfam" id="TIGR02970">
    <property type="entry name" value="succ_dehyd_cytB"/>
    <property type="match status" value="1"/>
</dbReference>
<keyword evidence="15" id="KW-1185">Reference proteome</keyword>
<dbReference type="InterPro" id="IPR014314">
    <property type="entry name" value="Succ_DH_cytb556"/>
</dbReference>
<feature type="transmembrane region" description="Helical" evidence="13">
    <location>
        <begin position="107"/>
        <end position="126"/>
    </location>
</feature>
<evidence type="ECO:0000256" key="2">
    <source>
        <dbReference type="ARBA" id="ARBA00004050"/>
    </source>
</evidence>
<comment type="similarity">
    <text evidence="4">Belongs to the cytochrome b560 family.</text>
</comment>
<proteinExistence type="inferred from homology"/>
<dbReference type="InterPro" id="IPR000701">
    <property type="entry name" value="SuccDH_FuR_B_TM-su"/>
</dbReference>
<keyword evidence="7 13" id="KW-0812">Transmembrane</keyword>
<evidence type="ECO:0000256" key="1">
    <source>
        <dbReference type="ARBA" id="ARBA00001971"/>
    </source>
</evidence>
<feature type="transmembrane region" description="Helical" evidence="13">
    <location>
        <begin position="25"/>
        <end position="48"/>
    </location>
</feature>
<comment type="subcellular location">
    <subcellularLocation>
        <location evidence="3">Membrane</location>
        <topology evidence="3">Multi-pass membrane protein</topology>
    </subcellularLocation>
</comment>
<protein>
    <recommendedName>
        <fullName evidence="5">Succinate dehydrogenase cytochrome b556 subunit</fullName>
    </recommendedName>
</protein>
<evidence type="ECO:0000256" key="13">
    <source>
        <dbReference type="SAM" id="Phobius"/>
    </source>
</evidence>
<keyword evidence="10" id="KW-0408">Iron</keyword>
<comment type="cofactor">
    <cofactor evidence="1">
        <name>heme</name>
        <dbReference type="ChEBI" id="CHEBI:30413"/>
    </cofactor>
</comment>
<evidence type="ECO:0000256" key="5">
    <source>
        <dbReference type="ARBA" id="ARBA00020076"/>
    </source>
</evidence>
<evidence type="ECO:0000313" key="14">
    <source>
        <dbReference type="EMBL" id="GAA0260883.1"/>
    </source>
</evidence>
<accession>A0ABP3EGG8</accession>
<evidence type="ECO:0000256" key="8">
    <source>
        <dbReference type="ARBA" id="ARBA00022723"/>
    </source>
</evidence>
<sequence>MADMQRPLSPHIQVYRWQVQMVSSILHRATGIALSVGSLVVVWGLLALAAGGQQFDSFKACAGSPLGLVLLLGWSWSLFYHLCNGIRHLLQDAGAGYEIVQFVRSSWLSVAGSIVLTVLVWAYVLMAGGAA</sequence>
<dbReference type="PANTHER" id="PTHR10978">
    <property type="entry name" value="SUCCINATE DEHYDROGENASE CYTOCHROME B560 SUBUNIT"/>
    <property type="match status" value="1"/>
</dbReference>
<organism evidence="14 15">
    <name type="scientific">Rhodanobacter caeni</name>
    <dbReference type="NCBI Taxonomy" id="657654"/>
    <lineage>
        <taxon>Bacteria</taxon>
        <taxon>Pseudomonadati</taxon>
        <taxon>Pseudomonadota</taxon>
        <taxon>Gammaproteobacteria</taxon>
        <taxon>Lysobacterales</taxon>
        <taxon>Rhodanobacteraceae</taxon>
        <taxon>Rhodanobacter</taxon>
    </lineage>
</organism>
<dbReference type="Proteomes" id="UP001500657">
    <property type="component" value="Unassembled WGS sequence"/>
</dbReference>
<dbReference type="PIRSF" id="PIRSF000178">
    <property type="entry name" value="SDH_cyt_b560"/>
    <property type="match status" value="1"/>
</dbReference>
<feature type="transmembrane region" description="Helical" evidence="13">
    <location>
        <begin position="60"/>
        <end position="82"/>
    </location>
</feature>
<keyword evidence="9 13" id="KW-1133">Transmembrane helix</keyword>